<dbReference type="InterPro" id="IPR037523">
    <property type="entry name" value="VOC_core"/>
</dbReference>
<evidence type="ECO:0000313" key="3">
    <source>
        <dbReference type="Proteomes" id="UP000663929"/>
    </source>
</evidence>
<evidence type="ECO:0000313" key="2">
    <source>
        <dbReference type="EMBL" id="QTD48881.1"/>
    </source>
</evidence>
<dbReference type="SUPFAM" id="SSF54593">
    <property type="entry name" value="Glyoxalase/Bleomycin resistance protein/Dihydroxybiphenyl dioxygenase"/>
    <property type="match status" value="1"/>
</dbReference>
<reference evidence="2" key="1">
    <citation type="submission" date="2021-03" db="EMBL/GenBank/DDBJ databases">
        <title>Acanthopleuribacteraceae sp. M133.</title>
        <authorList>
            <person name="Wang G."/>
        </authorList>
    </citation>
    <scope>NUCLEOTIDE SEQUENCE</scope>
    <source>
        <strain evidence="2">M133</strain>
    </source>
</reference>
<dbReference type="AlphaFoldDB" id="A0A8A4TJ55"/>
<gene>
    <name evidence="2" type="ORF">J3U87_25135</name>
</gene>
<dbReference type="PANTHER" id="PTHR41294:SF1">
    <property type="entry name" value="CADMIUM-INDUCED PROTEIN CADI"/>
    <property type="match status" value="1"/>
</dbReference>
<dbReference type="Proteomes" id="UP000663929">
    <property type="component" value="Chromosome"/>
</dbReference>
<protein>
    <submittedName>
        <fullName evidence="2">VOC family protein</fullName>
    </submittedName>
</protein>
<sequence>MDSQPVRQSAVSFEGNARFHLALSVADIDRSMAFYSRILDQAPTKVRPGYAKYEVREPSLNLTLNQGQPVSGGTLSHLGVQLKNTQQLAAVHARLEEAGLVKSVEENHVCCYALQDKFWVADPDGNQLEFFVVLEADANSPADPAVIAAQAAQPAGCCT</sequence>
<dbReference type="InterPro" id="IPR029068">
    <property type="entry name" value="Glyas_Bleomycin-R_OHBP_Dase"/>
</dbReference>
<dbReference type="InterPro" id="IPR052393">
    <property type="entry name" value="Cadmium-induced_rsp"/>
</dbReference>
<keyword evidence="3" id="KW-1185">Reference proteome</keyword>
<dbReference type="NCBIfam" id="NF041414">
    <property type="entry name" value="ArsI_CadI_VOC"/>
    <property type="match status" value="1"/>
</dbReference>
<dbReference type="Pfam" id="PF00903">
    <property type="entry name" value="Glyoxalase"/>
    <property type="match status" value="1"/>
</dbReference>
<feature type="domain" description="VOC" evidence="1">
    <location>
        <begin position="17"/>
        <end position="133"/>
    </location>
</feature>
<dbReference type="GO" id="GO:0046686">
    <property type="term" value="P:response to cadmium ion"/>
    <property type="evidence" value="ECO:0007669"/>
    <property type="project" value="TreeGrafter"/>
</dbReference>
<dbReference type="PANTHER" id="PTHR41294">
    <property type="entry name" value="CADMIUM-INDUCED PROTEIN CADI"/>
    <property type="match status" value="1"/>
</dbReference>
<dbReference type="PROSITE" id="PS51819">
    <property type="entry name" value="VOC"/>
    <property type="match status" value="1"/>
</dbReference>
<dbReference type="InterPro" id="IPR049789">
    <property type="entry name" value="ArsI/CadI-like"/>
</dbReference>
<organism evidence="2 3">
    <name type="scientific">Sulfidibacter corallicola</name>
    <dbReference type="NCBI Taxonomy" id="2818388"/>
    <lineage>
        <taxon>Bacteria</taxon>
        <taxon>Pseudomonadati</taxon>
        <taxon>Acidobacteriota</taxon>
        <taxon>Holophagae</taxon>
        <taxon>Acanthopleuribacterales</taxon>
        <taxon>Acanthopleuribacteraceae</taxon>
        <taxon>Sulfidibacter</taxon>
    </lineage>
</organism>
<dbReference type="Gene3D" id="3.10.180.10">
    <property type="entry name" value="2,3-Dihydroxybiphenyl 1,2-Dioxygenase, domain 1"/>
    <property type="match status" value="1"/>
</dbReference>
<accession>A0A8A4TJ55</accession>
<proteinExistence type="predicted"/>
<dbReference type="RefSeq" id="WP_237378531.1">
    <property type="nucleotide sequence ID" value="NZ_CP071793.1"/>
</dbReference>
<dbReference type="InterPro" id="IPR004360">
    <property type="entry name" value="Glyas_Fos-R_dOase_dom"/>
</dbReference>
<dbReference type="EMBL" id="CP071793">
    <property type="protein sequence ID" value="QTD48881.1"/>
    <property type="molecule type" value="Genomic_DNA"/>
</dbReference>
<dbReference type="KEGG" id="scor:J3U87_25135"/>
<evidence type="ECO:0000259" key="1">
    <source>
        <dbReference type="PROSITE" id="PS51819"/>
    </source>
</evidence>
<name>A0A8A4TJ55_SULCO</name>